<dbReference type="Gramene" id="HORVU.MOREX.r3.7HG0717140.1">
    <property type="protein sequence ID" value="HORVU.MOREX.r3.7HG0717140.1.CDS1"/>
    <property type="gene ID" value="HORVU.MOREX.r3.7HG0717140"/>
</dbReference>
<name>A0A8I6YPR5_HORVV</name>
<proteinExistence type="predicted"/>
<dbReference type="Pfam" id="PF14364">
    <property type="entry name" value="DUF4408"/>
    <property type="match status" value="1"/>
</dbReference>
<reference evidence="4" key="2">
    <citation type="submission" date="2020-10" db="EMBL/GenBank/DDBJ databases">
        <authorList>
            <person name="Scholz U."/>
            <person name="Mascher M."/>
            <person name="Fiebig A."/>
        </authorList>
    </citation>
    <scope>NUCLEOTIDE SEQUENCE [LARGE SCALE GENOMIC DNA]</scope>
    <source>
        <strain evidence="4">cv. Morex</strain>
    </source>
</reference>
<evidence type="ECO:0000313" key="4">
    <source>
        <dbReference type="EnsemblPlants" id="HORVU.MOREX.r3.7HG0717140.1.CDS1"/>
    </source>
</evidence>
<sequence>MQAAPMYALWSTVHGWFTPWVLFLVLNLVIATIFVTSMATSSAGSGEGVPAGPVGERRRLSRVDSVAIDRPHFSAPAPEAPMTGVLDLGHPNEQPPPLEMEAEDEGEHDAFTNEDEHEEHVHMERGMSETAVEAELPRLPTWLPKSASDKSAFAHFVDGVDTEVVEAHRPATTRDAERRRPQVAEPEEPASEVEIKEAGGEVDARADEFINKFHHQLKMQRMDSFMRSRNTLHRRRATVVPEAR</sequence>
<dbReference type="RefSeq" id="XP_044961535.1">
    <property type="nucleotide sequence ID" value="XM_045105600.1"/>
</dbReference>
<evidence type="ECO:0000259" key="3">
    <source>
        <dbReference type="Pfam" id="PF14364"/>
    </source>
</evidence>
<keyword evidence="2" id="KW-1133">Transmembrane helix</keyword>
<protein>
    <recommendedName>
        <fullName evidence="3">DUF4408 domain-containing protein</fullName>
    </recommendedName>
</protein>
<gene>
    <name evidence="4" type="primary">LOC123412657</name>
</gene>
<dbReference type="PANTHER" id="PTHR33098">
    <property type="entry name" value="COTTON FIBER (DUF761)"/>
    <property type="match status" value="1"/>
</dbReference>
<dbReference type="InterPro" id="IPR008480">
    <property type="entry name" value="DUF761_pln"/>
</dbReference>
<feature type="compositionally biased region" description="Basic and acidic residues" evidence="1">
    <location>
        <begin position="168"/>
        <end position="182"/>
    </location>
</feature>
<dbReference type="AlphaFoldDB" id="A0A8I6YPR5"/>
<accession>A0A8I6YPR5</accession>
<dbReference type="EnsemblPlants" id="HORVU.MOREX.r3.7HG0717140.1">
    <property type="protein sequence ID" value="HORVU.MOREX.r3.7HG0717140.1.CDS1"/>
    <property type="gene ID" value="HORVU.MOREX.r3.7HG0717140"/>
</dbReference>
<evidence type="ECO:0000256" key="1">
    <source>
        <dbReference type="SAM" id="MobiDB-lite"/>
    </source>
</evidence>
<feature type="domain" description="DUF4408" evidence="3">
    <location>
        <begin position="9"/>
        <end position="37"/>
    </location>
</feature>
<dbReference type="InterPro" id="IPR025520">
    <property type="entry name" value="DUF4408"/>
</dbReference>
<keyword evidence="5" id="KW-1185">Reference proteome</keyword>
<dbReference type="KEGG" id="hvg:123412657"/>
<dbReference type="Proteomes" id="UP000011116">
    <property type="component" value="Chromosome 7H"/>
</dbReference>
<feature type="transmembrane region" description="Helical" evidence="2">
    <location>
        <begin position="20"/>
        <end position="39"/>
    </location>
</feature>
<feature type="region of interest" description="Disordered" evidence="1">
    <location>
        <begin position="168"/>
        <end position="196"/>
    </location>
</feature>
<reference evidence="5" key="1">
    <citation type="journal article" date="2012" name="Nature">
        <title>A physical, genetic and functional sequence assembly of the barley genome.</title>
        <authorList>
            <consortium name="The International Barley Genome Sequencing Consortium"/>
            <person name="Mayer K.F."/>
            <person name="Waugh R."/>
            <person name="Brown J.W."/>
            <person name="Schulman A."/>
            <person name="Langridge P."/>
            <person name="Platzer M."/>
            <person name="Fincher G.B."/>
            <person name="Muehlbauer G.J."/>
            <person name="Sato K."/>
            <person name="Close T.J."/>
            <person name="Wise R.P."/>
            <person name="Stein N."/>
        </authorList>
    </citation>
    <scope>NUCLEOTIDE SEQUENCE [LARGE SCALE GENOMIC DNA]</scope>
    <source>
        <strain evidence="5">cv. Morex</strain>
    </source>
</reference>
<dbReference type="PANTHER" id="PTHR33098:SF103">
    <property type="entry name" value="DUF4408 DOMAIN-CONTAINING PROTEIN"/>
    <property type="match status" value="1"/>
</dbReference>
<keyword evidence="2" id="KW-0812">Transmembrane</keyword>
<keyword evidence="2" id="KW-0472">Membrane</keyword>
<organism evidence="4 5">
    <name type="scientific">Hordeum vulgare subsp. vulgare</name>
    <name type="common">Domesticated barley</name>
    <dbReference type="NCBI Taxonomy" id="112509"/>
    <lineage>
        <taxon>Eukaryota</taxon>
        <taxon>Viridiplantae</taxon>
        <taxon>Streptophyta</taxon>
        <taxon>Embryophyta</taxon>
        <taxon>Tracheophyta</taxon>
        <taxon>Spermatophyta</taxon>
        <taxon>Magnoliopsida</taxon>
        <taxon>Liliopsida</taxon>
        <taxon>Poales</taxon>
        <taxon>Poaceae</taxon>
        <taxon>BOP clade</taxon>
        <taxon>Pooideae</taxon>
        <taxon>Triticodae</taxon>
        <taxon>Triticeae</taxon>
        <taxon>Hordeinae</taxon>
        <taxon>Hordeum</taxon>
    </lineage>
</organism>
<evidence type="ECO:0000256" key="2">
    <source>
        <dbReference type="SAM" id="Phobius"/>
    </source>
</evidence>
<dbReference type="GeneID" id="123412657"/>
<evidence type="ECO:0000313" key="5">
    <source>
        <dbReference type="Proteomes" id="UP000011116"/>
    </source>
</evidence>
<dbReference type="OrthoDB" id="1931904at2759"/>
<reference evidence="4" key="3">
    <citation type="submission" date="2022-01" db="UniProtKB">
        <authorList>
            <consortium name="EnsemblPlants"/>
        </authorList>
    </citation>
    <scope>IDENTIFICATION</scope>
    <source>
        <strain evidence="4">subsp. vulgare</strain>
    </source>
</reference>
<dbReference type="Pfam" id="PF05553">
    <property type="entry name" value="DUF761"/>
    <property type="match status" value="1"/>
</dbReference>
<dbReference type="SMR" id="A0A8I6YPR5"/>